<dbReference type="WBParaSite" id="ACAC_0001254101-mRNA-1">
    <property type="protein sequence ID" value="ACAC_0001254101-mRNA-1"/>
    <property type="gene ID" value="ACAC_0001254101"/>
</dbReference>
<feature type="domain" description="G-protein coupled receptors family 1 profile" evidence="6">
    <location>
        <begin position="24"/>
        <end position="264"/>
    </location>
</feature>
<keyword evidence="4 5" id="KW-0472">Membrane</keyword>
<evidence type="ECO:0000256" key="1">
    <source>
        <dbReference type="ARBA" id="ARBA00004370"/>
    </source>
</evidence>
<reference evidence="8" key="2">
    <citation type="submission" date="2017-02" db="UniProtKB">
        <authorList>
            <consortium name="WormBaseParasite"/>
        </authorList>
    </citation>
    <scope>IDENTIFICATION</scope>
</reference>
<dbReference type="InterPro" id="IPR019420">
    <property type="entry name" value="7TM_GPCR_serpentine_rcpt_Srbc"/>
</dbReference>
<evidence type="ECO:0000256" key="4">
    <source>
        <dbReference type="ARBA" id="ARBA00023136"/>
    </source>
</evidence>
<dbReference type="Gene3D" id="1.20.1070.10">
    <property type="entry name" value="Rhodopsin 7-helix transmembrane proteins"/>
    <property type="match status" value="1"/>
</dbReference>
<dbReference type="GO" id="GO:0016020">
    <property type="term" value="C:membrane"/>
    <property type="evidence" value="ECO:0007669"/>
    <property type="project" value="UniProtKB-SubCell"/>
</dbReference>
<reference evidence="7" key="1">
    <citation type="submission" date="2012-09" db="EMBL/GenBank/DDBJ databases">
        <authorList>
            <person name="Martin A.A."/>
        </authorList>
    </citation>
    <scope>NUCLEOTIDE SEQUENCE</scope>
</reference>
<feature type="transmembrane region" description="Helical" evidence="5">
    <location>
        <begin position="173"/>
        <end position="193"/>
    </location>
</feature>
<evidence type="ECO:0000256" key="5">
    <source>
        <dbReference type="SAM" id="Phobius"/>
    </source>
</evidence>
<feature type="transmembrane region" description="Helical" evidence="5">
    <location>
        <begin position="131"/>
        <end position="153"/>
    </location>
</feature>
<dbReference type="InterPro" id="IPR017452">
    <property type="entry name" value="GPCR_Rhodpsn_7TM"/>
</dbReference>
<evidence type="ECO:0000313" key="7">
    <source>
        <dbReference type="Proteomes" id="UP000035642"/>
    </source>
</evidence>
<dbReference type="PANTHER" id="PTHR46955:SF3">
    <property type="entry name" value="G_PROTEIN_RECEP_F1_2 DOMAIN-CONTAINING PROTEIN"/>
    <property type="match status" value="1"/>
</dbReference>
<dbReference type="PROSITE" id="PS50262">
    <property type="entry name" value="G_PROTEIN_RECEP_F1_2"/>
    <property type="match status" value="1"/>
</dbReference>
<dbReference type="Pfam" id="PF10316">
    <property type="entry name" value="7TM_GPCR_Srbc"/>
    <property type="match status" value="1"/>
</dbReference>
<evidence type="ECO:0000313" key="8">
    <source>
        <dbReference type="WBParaSite" id="ACAC_0001254101-mRNA-1"/>
    </source>
</evidence>
<dbReference type="SUPFAM" id="SSF81321">
    <property type="entry name" value="Family A G protein-coupled receptor-like"/>
    <property type="match status" value="1"/>
</dbReference>
<feature type="transmembrane region" description="Helical" evidence="5">
    <location>
        <begin position="97"/>
        <end position="119"/>
    </location>
</feature>
<dbReference type="PANTHER" id="PTHR46955">
    <property type="entry name" value="PROTEIN CBG01349-RELATED"/>
    <property type="match status" value="1"/>
</dbReference>
<feature type="transmembrane region" description="Helical" evidence="5">
    <location>
        <begin position="12"/>
        <end position="33"/>
    </location>
</feature>
<keyword evidence="2 5" id="KW-0812">Transmembrane</keyword>
<dbReference type="Proteomes" id="UP000035642">
    <property type="component" value="Unassembled WGS sequence"/>
</dbReference>
<keyword evidence="7" id="KW-1185">Reference proteome</keyword>
<evidence type="ECO:0000259" key="6">
    <source>
        <dbReference type="PROSITE" id="PS50262"/>
    </source>
</evidence>
<dbReference type="AlphaFoldDB" id="A0A0K0DLP6"/>
<comment type="subcellular location">
    <subcellularLocation>
        <location evidence="1">Membrane</location>
    </subcellularLocation>
</comment>
<name>A0A0K0DLP6_ANGCA</name>
<organism evidence="7 8">
    <name type="scientific">Angiostrongylus cantonensis</name>
    <name type="common">Rat lungworm</name>
    <dbReference type="NCBI Taxonomy" id="6313"/>
    <lineage>
        <taxon>Eukaryota</taxon>
        <taxon>Metazoa</taxon>
        <taxon>Ecdysozoa</taxon>
        <taxon>Nematoda</taxon>
        <taxon>Chromadorea</taxon>
        <taxon>Rhabditida</taxon>
        <taxon>Rhabditina</taxon>
        <taxon>Rhabditomorpha</taxon>
        <taxon>Strongyloidea</taxon>
        <taxon>Metastrongylidae</taxon>
        <taxon>Angiostrongylus</taxon>
    </lineage>
</organism>
<dbReference type="InterPro" id="IPR052322">
    <property type="entry name" value="Mito_rRNA_Mtase_NSUN4"/>
</dbReference>
<evidence type="ECO:0000256" key="2">
    <source>
        <dbReference type="ARBA" id="ARBA00022692"/>
    </source>
</evidence>
<keyword evidence="3 5" id="KW-1133">Transmembrane helix</keyword>
<sequence>MAVKISYLISEITIALLQLAVIICNGFILFLFNKEKNVYHNYSRLLVLFLVATDFLHAVTTLPYSIYLLISWNFVHVDLNPYYVRITSVPFIVQLKINLTLTISIAAERILVLYFPVAFRKLSCCSYPKFCLLFGFLLGVIDLIVEFSISPFIRAPDFVAIGCFLTNQFRYYWGMSNMIMGIVVILLSILILVKLRTMQHKTEPLEVTNSRANKFKQANRNCVGILLTSLLFVTLPSVGVGISAVTSFRICKTVGPYYIVFLLCAGKSKRGIITETIILWQPIQLFPLGVCNGVVHVVLNKNMRTLGANCFNAKRRVLVHFASPARAASTKFLTHHIPGSQAVLF</sequence>
<proteinExistence type="predicted"/>
<accession>A0A0K0DLP6</accession>
<evidence type="ECO:0000256" key="3">
    <source>
        <dbReference type="ARBA" id="ARBA00022989"/>
    </source>
</evidence>
<protein>
    <submittedName>
        <fullName evidence="8">G_PROTEIN_RECEP_F1_2 domain-containing protein</fullName>
    </submittedName>
</protein>
<feature type="transmembrane region" description="Helical" evidence="5">
    <location>
        <begin position="223"/>
        <end position="245"/>
    </location>
</feature>
<feature type="transmembrane region" description="Helical" evidence="5">
    <location>
        <begin position="45"/>
        <end position="70"/>
    </location>
</feature>